<evidence type="ECO:0000256" key="11">
    <source>
        <dbReference type="SAM" id="MobiDB-lite"/>
    </source>
</evidence>
<reference evidence="13 14" key="1">
    <citation type="submission" date="2019-09" db="EMBL/GenBank/DDBJ databases">
        <authorList>
            <person name="Chen X.-Y."/>
        </authorList>
    </citation>
    <scope>NUCLEOTIDE SEQUENCE [LARGE SCALE GENOMIC DNA]</scope>
    <source>
        <strain evidence="13 14">NY5</strain>
    </source>
</reference>
<dbReference type="GO" id="GO:0005886">
    <property type="term" value="C:plasma membrane"/>
    <property type="evidence" value="ECO:0007669"/>
    <property type="project" value="UniProtKB-SubCell"/>
</dbReference>
<dbReference type="PANTHER" id="PTHR33446">
    <property type="entry name" value="PROTEIN TONB-RELATED"/>
    <property type="match status" value="1"/>
</dbReference>
<dbReference type="AlphaFoldDB" id="A0A5B0X1Z6"/>
<dbReference type="GO" id="GO:0055085">
    <property type="term" value="P:transmembrane transport"/>
    <property type="evidence" value="ECO:0007669"/>
    <property type="project" value="InterPro"/>
</dbReference>
<keyword evidence="4 10" id="KW-1003">Cell membrane</keyword>
<dbReference type="InterPro" id="IPR003538">
    <property type="entry name" value="TonB"/>
</dbReference>
<evidence type="ECO:0000256" key="9">
    <source>
        <dbReference type="ARBA" id="ARBA00023136"/>
    </source>
</evidence>
<keyword evidence="3 10" id="KW-0813">Transport</keyword>
<keyword evidence="6 10" id="KW-0812">Transmembrane</keyword>
<dbReference type="GO" id="GO:0031992">
    <property type="term" value="F:energy transducer activity"/>
    <property type="evidence" value="ECO:0007669"/>
    <property type="project" value="InterPro"/>
</dbReference>
<keyword evidence="7 10" id="KW-0653">Protein transport</keyword>
<feature type="region of interest" description="Disordered" evidence="11">
    <location>
        <begin position="52"/>
        <end position="92"/>
    </location>
</feature>
<evidence type="ECO:0000256" key="5">
    <source>
        <dbReference type="ARBA" id="ARBA00022519"/>
    </source>
</evidence>
<dbReference type="GO" id="GO:0015891">
    <property type="term" value="P:siderophore transport"/>
    <property type="evidence" value="ECO:0007669"/>
    <property type="project" value="InterPro"/>
</dbReference>
<protein>
    <recommendedName>
        <fullName evidence="10">Protein TonB</fullName>
    </recommendedName>
</protein>
<dbReference type="GO" id="GO:0015031">
    <property type="term" value="P:protein transport"/>
    <property type="evidence" value="ECO:0007669"/>
    <property type="project" value="UniProtKB-UniRule"/>
</dbReference>
<dbReference type="InterPro" id="IPR037682">
    <property type="entry name" value="TonB_C"/>
</dbReference>
<comment type="subcellular location">
    <subcellularLocation>
        <location evidence="1 10">Cell inner membrane</location>
        <topology evidence="1 10">Single-pass membrane protein</topology>
        <orientation evidence="1 10">Periplasmic side</orientation>
    </subcellularLocation>
</comment>
<proteinExistence type="inferred from homology"/>
<keyword evidence="8 10" id="KW-1133">Transmembrane helix</keyword>
<comment type="similarity">
    <text evidence="2 10">Belongs to the TonB family.</text>
</comment>
<evidence type="ECO:0000256" key="3">
    <source>
        <dbReference type="ARBA" id="ARBA00022448"/>
    </source>
</evidence>
<dbReference type="Gene3D" id="3.30.2420.10">
    <property type="entry name" value="TonB"/>
    <property type="match status" value="1"/>
</dbReference>
<keyword evidence="9 10" id="KW-0472">Membrane</keyword>
<evidence type="ECO:0000256" key="1">
    <source>
        <dbReference type="ARBA" id="ARBA00004383"/>
    </source>
</evidence>
<evidence type="ECO:0000256" key="2">
    <source>
        <dbReference type="ARBA" id="ARBA00006555"/>
    </source>
</evidence>
<dbReference type="NCBIfam" id="TIGR01352">
    <property type="entry name" value="tonB_Cterm"/>
    <property type="match status" value="1"/>
</dbReference>
<evidence type="ECO:0000256" key="10">
    <source>
        <dbReference type="RuleBase" id="RU362123"/>
    </source>
</evidence>
<organism evidence="13 14">
    <name type="scientific">Pseudohalioglobus sediminis</name>
    <dbReference type="NCBI Taxonomy" id="2606449"/>
    <lineage>
        <taxon>Bacteria</taxon>
        <taxon>Pseudomonadati</taxon>
        <taxon>Pseudomonadota</taxon>
        <taxon>Gammaproteobacteria</taxon>
        <taxon>Cellvibrionales</taxon>
        <taxon>Halieaceae</taxon>
        <taxon>Pseudohalioglobus</taxon>
    </lineage>
</organism>
<evidence type="ECO:0000256" key="7">
    <source>
        <dbReference type="ARBA" id="ARBA00022927"/>
    </source>
</evidence>
<feature type="domain" description="TonB C-terminal" evidence="12">
    <location>
        <begin position="131"/>
        <end position="225"/>
    </location>
</feature>
<sequence length="231" mass="25308">MMRLPPPRVVPAFLGALCITVAVFLFMQGLIQRGQGEQVELVVYEQVEILRPKPEQPEPEEREAKPDEAPEEPQLDTLQVAPPSPQPSQALSMPTLDLATGEISIQSVGDSFKAPVGVGGVNIAGGGQDAQGFVEVVPYNTRKPNVPEVAWQNKISGWVLVAFSVTPQGTTRNVRVLDARPRGVFEEKVIAAVEDWRYSVNFTGRTVADVVLTQRVNVSWQDYPKNLPNVD</sequence>
<evidence type="ECO:0000313" key="14">
    <source>
        <dbReference type="Proteomes" id="UP000323708"/>
    </source>
</evidence>
<comment type="caution">
    <text evidence="13">The sequence shown here is derived from an EMBL/GenBank/DDBJ whole genome shotgun (WGS) entry which is preliminary data.</text>
</comment>
<dbReference type="EMBL" id="VTUX01000002">
    <property type="protein sequence ID" value="KAA1193293.1"/>
    <property type="molecule type" value="Genomic_DNA"/>
</dbReference>
<keyword evidence="5 10" id="KW-0997">Cell inner membrane</keyword>
<gene>
    <name evidence="13" type="ORF">F0M18_05485</name>
</gene>
<keyword evidence="10" id="KW-0735">Signal-anchor</keyword>
<name>A0A5B0X1Z6_9GAMM</name>
<dbReference type="PRINTS" id="PR01374">
    <property type="entry name" value="TONBPROTEIN"/>
</dbReference>
<evidence type="ECO:0000256" key="4">
    <source>
        <dbReference type="ARBA" id="ARBA00022475"/>
    </source>
</evidence>
<comment type="function">
    <text evidence="10">Interacts with outer membrane receptor proteins that carry out high-affinity binding and energy dependent uptake into the periplasmic space of specific substrates. It could act to transduce energy from the cytoplasmic membrane to specific energy-requiring processes in the outer membrane, resulting in the release into the periplasm of ligands bound by these outer membrane proteins.</text>
</comment>
<dbReference type="PROSITE" id="PS52015">
    <property type="entry name" value="TONB_CTD"/>
    <property type="match status" value="1"/>
</dbReference>
<dbReference type="SUPFAM" id="SSF74653">
    <property type="entry name" value="TolA/TonB C-terminal domain"/>
    <property type="match status" value="1"/>
</dbReference>
<dbReference type="InterPro" id="IPR006260">
    <property type="entry name" value="TonB/TolA_C"/>
</dbReference>
<dbReference type="GO" id="GO:0030288">
    <property type="term" value="C:outer membrane-bounded periplasmic space"/>
    <property type="evidence" value="ECO:0007669"/>
    <property type="project" value="InterPro"/>
</dbReference>
<evidence type="ECO:0000256" key="8">
    <source>
        <dbReference type="ARBA" id="ARBA00022989"/>
    </source>
</evidence>
<evidence type="ECO:0000313" key="13">
    <source>
        <dbReference type="EMBL" id="KAA1193293.1"/>
    </source>
</evidence>
<accession>A0A5B0X1Z6</accession>
<dbReference type="Pfam" id="PF03544">
    <property type="entry name" value="TonB_C"/>
    <property type="match status" value="1"/>
</dbReference>
<keyword evidence="14" id="KW-1185">Reference proteome</keyword>
<dbReference type="InterPro" id="IPR051045">
    <property type="entry name" value="TonB-dependent_transducer"/>
</dbReference>
<feature type="transmembrane region" description="Helical" evidence="10">
    <location>
        <begin position="12"/>
        <end position="31"/>
    </location>
</feature>
<dbReference type="Proteomes" id="UP000323708">
    <property type="component" value="Unassembled WGS sequence"/>
</dbReference>
<dbReference type="RefSeq" id="WP_149610400.1">
    <property type="nucleotide sequence ID" value="NZ_VTUX01000002.1"/>
</dbReference>
<evidence type="ECO:0000256" key="6">
    <source>
        <dbReference type="ARBA" id="ARBA00022692"/>
    </source>
</evidence>
<evidence type="ECO:0000259" key="12">
    <source>
        <dbReference type="PROSITE" id="PS52015"/>
    </source>
</evidence>